<dbReference type="EMBL" id="JADNRY010000438">
    <property type="protein sequence ID" value="KAF9056707.1"/>
    <property type="molecule type" value="Genomic_DNA"/>
</dbReference>
<gene>
    <name evidence="1" type="ORF">BDP27DRAFT_640400</name>
</gene>
<protein>
    <submittedName>
        <fullName evidence="1">Uncharacterized protein</fullName>
    </submittedName>
</protein>
<keyword evidence="2" id="KW-1185">Reference proteome</keyword>
<evidence type="ECO:0000313" key="1">
    <source>
        <dbReference type="EMBL" id="KAF9056707.1"/>
    </source>
</evidence>
<name>A0A9P5P673_9AGAR</name>
<comment type="caution">
    <text evidence="1">The sequence shown here is derived from an EMBL/GenBank/DDBJ whole genome shotgun (WGS) entry which is preliminary data.</text>
</comment>
<proteinExistence type="predicted"/>
<reference evidence="1" key="1">
    <citation type="submission" date="2020-11" db="EMBL/GenBank/DDBJ databases">
        <authorList>
            <consortium name="DOE Joint Genome Institute"/>
            <person name="Ahrendt S."/>
            <person name="Riley R."/>
            <person name="Andreopoulos W."/>
            <person name="Labutti K."/>
            <person name="Pangilinan J."/>
            <person name="Ruiz-Duenas F.J."/>
            <person name="Barrasa J.M."/>
            <person name="Sanchez-Garcia M."/>
            <person name="Camarero S."/>
            <person name="Miyauchi S."/>
            <person name="Serrano A."/>
            <person name="Linde D."/>
            <person name="Babiker R."/>
            <person name="Drula E."/>
            <person name="Ayuso-Fernandez I."/>
            <person name="Pacheco R."/>
            <person name="Padilla G."/>
            <person name="Ferreira P."/>
            <person name="Barriuso J."/>
            <person name="Kellner H."/>
            <person name="Castanera R."/>
            <person name="Alfaro M."/>
            <person name="Ramirez L."/>
            <person name="Pisabarro A.G."/>
            <person name="Kuo A."/>
            <person name="Tritt A."/>
            <person name="Lipzen A."/>
            <person name="He G."/>
            <person name="Yan M."/>
            <person name="Ng V."/>
            <person name="Cullen D."/>
            <person name="Martin F."/>
            <person name="Rosso M.-N."/>
            <person name="Henrissat B."/>
            <person name="Hibbett D."/>
            <person name="Martinez A.T."/>
            <person name="Grigoriev I.V."/>
        </authorList>
    </citation>
    <scope>NUCLEOTIDE SEQUENCE</scope>
    <source>
        <strain evidence="1">AH 40177</strain>
    </source>
</reference>
<sequence length="129" mass="14915">MADISAVRLDSVRLEIARLRGKEVVELKRVSLYPVFDVLLEGNECVIARFECDVTLDEHLTRRMFERATVYETLRDVYGVAVPQIYHIQPDPNAVGLPWMLMERIPARDRVKSAASRWKKLGAREKFTL</sequence>
<accession>A0A9P5P673</accession>
<dbReference type="Proteomes" id="UP000772434">
    <property type="component" value="Unassembled WGS sequence"/>
</dbReference>
<evidence type="ECO:0000313" key="2">
    <source>
        <dbReference type="Proteomes" id="UP000772434"/>
    </source>
</evidence>
<organism evidence="1 2">
    <name type="scientific">Rhodocollybia butyracea</name>
    <dbReference type="NCBI Taxonomy" id="206335"/>
    <lineage>
        <taxon>Eukaryota</taxon>
        <taxon>Fungi</taxon>
        <taxon>Dikarya</taxon>
        <taxon>Basidiomycota</taxon>
        <taxon>Agaricomycotina</taxon>
        <taxon>Agaricomycetes</taxon>
        <taxon>Agaricomycetidae</taxon>
        <taxon>Agaricales</taxon>
        <taxon>Marasmiineae</taxon>
        <taxon>Omphalotaceae</taxon>
        <taxon>Rhodocollybia</taxon>
    </lineage>
</organism>
<dbReference type="AlphaFoldDB" id="A0A9P5P673"/>
<dbReference type="OrthoDB" id="10003767at2759"/>